<name>A0AAD5MGG2_PARTN</name>
<evidence type="ECO:0000313" key="3">
    <source>
        <dbReference type="EMBL" id="KAJ1358110.1"/>
    </source>
</evidence>
<evidence type="ECO:0008006" key="5">
    <source>
        <dbReference type="Google" id="ProtNLM"/>
    </source>
</evidence>
<protein>
    <recommendedName>
        <fullName evidence="5">Collagen triple helix repeat protein</fullName>
    </recommendedName>
</protein>
<gene>
    <name evidence="3" type="ORF">KIN20_016422</name>
</gene>
<dbReference type="PANTHER" id="PTHR24637:SF310">
    <property type="entry name" value="NEMATODE CUTICLE COLLAGEN N-TERMINAL DOMAIN-CONTAINING PROTEIN"/>
    <property type="match status" value="1"/>
</dbReference>
<dbReference type="EMBL" id="JAHQIW010003295">
    <property type="protein sequence ID" value="KAJ1358110.1"/>
    <property type="molecule type" value="Genomic_DNA"/>
</dbReference>
<organism evidence="3 4">
    <name type="scientific">Parelaphostrongylus tenuis</name>
    <name type="common">Meningeal worm</name>
    <dbReference type="NCBI Taxonomy" id="148309"/>
    <lineage>
        <taxon>Eukaryota</taxon>
        <taxon>Metazoa</taxon>
        <taxon>Ecdysozoa</taxon>
        <taxon>Nematoda</taxon>
        <taxon>Chromadorea</taxon>
        <taxon>Rhabditida</taxon>
        <taxon>Rhabditina</taxon>
        <taxon>Rhabditomorpha</taxon>
        <taxon>Strongyloidea</taxon>
        <taxon>Metastrongylidae</taxon>
        <taxon>Parelaphostrongylus</taxon>
    </lineage>
</organism>
<feature type="region of interest" description="Disordered" evidence="2">
    <location>
        <begin position="80"/>
        <end position="178"/>
    </location>
</feature>
<evidence type="ECO:0000313" key="4">
    <source>
        <dbReference type="Proteomes" id="UP001196413"/>
    </source>
</evidence>
<keyword evidence="1" id="KW-0677">Repeat</keyword>
<reference evidence="3" key="1">
    <citation type="submission" date="2021-06" db="EMBL/GenBank/DDBJ databases">
        <title>Parelaphostrongylus tenuis whole genome reference sequence.</title>
        <authorList>
            <person name="Garwood T.J."/>
            <person name="Larsen P.A."/>
            <person name="Fountain-Jones N.M."/>
            <person name="Garbe J.R."/>
            <person name="Macchietto M.G."/>
            <person name="Kania S.A."/>
            <person name="Gerhold R.W."/>
            <person name="Richards J.E."/>
            <person name="Wolf T.M."/>
        </authorList>
    </citation>
    <scope>NUCLEOTIDE SEQUENCE</scope>
    <source>
        <strain evidence="3">MNPRO001-30</strain>
        <tissue evidence="3">Meninges</tissue>
    </source>
</reference>
<proteinExistence type="predicted"/>
<accession>A0AAD5MGG2</accession>
<evidence type="ECO:0000256" key="2">
    <source>
        <dbReference type="SAM" id="MobiDB-lite"/>
    </source>
</evidence>
<keyword evidence="4" id="KW-1185">Reference proteome</keyword>
<dbReference type="Proteomes" id="UP001196413">
    <property type="component" value="Unassembled WGS sequence"/>
</dbReference>
<evidence type="ECO:0000256" key="1">
    <source>
        <dbReference type="ARBA" id="ARBA00022737"/>
    </source>
</evidence>
<comment type="caution">
    <text evidence="3">The sequence shown here is derived from an EMBL/GenBank/DDBJ whole genome shotgun (WGS) entry which is preliminary data.</text>
</comment>
<sequence length="178" mass="18324">MENQDWTGPQVLMELLEQTLHPWLSHLPVTFALTVRRERLVSLDGPAHLEHLEYPDNLDRPVCRLFVVLLDYQEKLDPWGEEGLPGAPGEHGTPGQLLETAGIPGPAGPPGPEGPAGEPGRPGIPGTSMPGPPGPPGDPGNAGTPGAPGEPGAPGSPGVPGAPGSCDHCPPPRTAPGY</sequence>
<dbReference type="PANTHER" id="PTHR24637">
    <property type="entry name" value="COLLAGEN"/>
    <property type="match status" value="1"/>
</dbReference>
<dbReference type="AlphaFoldDB" id="A0AAD5MGG2"/>
<feature type="compositionally biased region" description="Low complexity" evidence="2">
    <location>
        <begin position="115"/>
        <end position="129"/>
    </location>
</feature>
<feature type="compositionally biased region" description="Pro residues" evidence="2">
    <location>
        <begin position="169"/>
        <end position="178"/>
    </location>
</feature>